<dbReference type="RefSeq" id="XP_064672268.1">
    <property type="nucleotide sequence ID" value="XM_064819088.1"/>
</dbReference>
<name>A0AAN6YV58_9PEZI</name>
<accession>A0AAN6YV58</accession>
<dbReference type="GeneID" id="89943214"/>
<evidence type="ECO:0000313" key="2">
    <source>
        <dbReference type="EMBL" id="KAK4114698.1"/>
    </source>
</evidence>
<reference evidence="2" key="2">
    <citation type="submission" date="2023-05" db="EMBL/GenBank/DDBJ databases">
        <authorList>
            <consortium name="Lawrence Berkeley National Laboratory"/>
            <person name="Steindorff A."/>
            <person name="Hensen N."/>
            <person name="Bonometti L."/>
            <person name="Westerberg I."/>
            <person name="Brannstrom I.O."/>
            <person name="Guillou S."/>
            <person name="Cros-Aarteil S."/>
            <person name="Calhoun S."/>
            <person name="Haridas S."/>
            <person name="Kuo A."/>
            <person name="Mondo S."/>
            <person name="Pangilinan J."/>
            <person name="Riley R."/>
            <person name="Labutti K."/>
            <person name="Andreopoulos B."/>
            <person name="Lipzen A."/>
            <person name="Chen C."/>
            <person name="Yanf M."/>
            <person name="Daum C."/>
            <person name="Ng V."/>
            <person name="Clum A."/>
            <person name="Ohm R."/>
            <person name="Martin F."/>
            <person name="Silar P."/>
            <person name="Natvig D."/>
            <person name="Lalanne C."/>
            <person name="Gautier V."/>
            <person name="Ament-Velasquez S.L."/>
            <person name="Kruys A."/>
            <person name="Hutchinson M.I."/>
            <person name="Powell A.J."/>
            <person name="Barry K."/>
            <person name="Miller A.N."/>
            <person name="Grigoriev I.V."/>
            <person name="Debuchy R."/>
            <person name="Gladieux P."/>
            <person name="Thoren M.H."/>
            <person name="Johannesson H."/>
        </authorList>
    </citation>
    <scope>NUCLEOTIDE SEQUENCE</scope>
    <source>
        <strain evidence="2">CBS 508.74</strain>
    </source>
</reference>
<gene>
    <name evidence="2" type="ORF">N656DRAFT_843419</name>
</gene>
<comment type="caution">
    <text evidence="2">The sequence shown here is derived from an EMBL/GenBank/DDBJ whole genome shotgun (WGS) entry which is preliminary data.</text>
</comment>
<reference evidence="2" key="1">
    <citation type="journal article" date="2023" name="Mol. Phylogenet. Evol.">
        <title>Genome-scale phylogeny and comparative genomics of the fungal order Sordariales.</title>
        <authorList>
            <person name="Hensen N."/>
            <person name="Bonometti L."/>
            <person name="Westerberg I."/>
            <person name="Brannstrom I.O."/>
            <person name="Guillou S."/>
            <person name="Cros-Aarteil S."/>
            <person name="Calhoun S."/>
            <person name="Haridas S."/>
            <person name="Kuo A."/>
            <person name="Mondo S."/>
            <person name="Pangilinan J."/>
            <person name="Riley R."/>
            <person name="LaButti K."/>
            <person name="Andreopoulos B."/>
            <person name="Lipzen A."/>
            <person name="Chen C."/>
            <person name="Yan M."/>
            <person name="Daum C."/>
            <person name="Ng V."/>
            <person name="Clum A."/>
            <person name="Steindorff A."/>
            <person name="Ohm R.A."/>
            <person name="Martin F."/>
            <person name="Silar P."/>
            <person name="Natvig D.O."/>
            <person name="Lalanne C."/>
            <person name="Gautier V."/>
            <person name="Ament-Velasquez S.L."/>
            <person name="Kruys A."/>
            <person name="Hutchinson M.I."/>
            <person name="Powell A.J."/>
            <person name="Barry K."/>
            <person name="Miller A.N."/>
            <person name="Grigoriev I.V."/>
            <person name="Debuchy R."/>
            <person name="Gladieux P."/>
            <person name="Hiltunen Thoren M."/>
            <person name="Johannesson H."/>
        </authorList>
    </citation>
    <scope>NUCLEOTIDE SEQUENCE</scope>
    <source>
        <strain evidence="2">CBS 508.74</strain>
    </source>
</reference>
<organism evidence="2 3">
    <name type="scientific">Canariomyces notabilis</name>
    <dbReference type="NCBI Taxonomy" id="2074819"/>
    <lineage>
        <taxon>Eukaryota</taxon>
        <taxon>Fungi</taxon>
        <taxon>Dikarya</taxon>
        <taxon>Ascomycota</taxon>
        <taxon>Pezizomycotina</taxon>
        <taxon>Sordariomycetes</taxon>
        <taxon>Sordariomycetidae</taxon>
        <taxon>Sordariales</taxon>
        <taxon>Chaetomiaceae</taxon>
        <taxon>Canariomyces</taxon>
    </lineage>
</organism>
<keyword evidence="3" id="KW-1185">Reference proteome</keyword>
<protein>
    <submittedName>
        <fullName evidence="2">Uncharacterized protein</fullName>
    </submittedName>
</protein>
<dbReference type="EMBL" id="MU853336">
    <property type="protein sequence ID" value="KAK4114698.1"/>
    <property type="molecule type" value="Genomic_DNA"/>
</dbReference>
<feature type="compositionally biased region" description="Basic and acidic residues" evidence="1">
    <location>
        <begin position="163"/>
        <end position="172"/>
    </location>
</feature>
<evidence type="ECO:0000256" key="1">
    <source>
        <dbReference type="SAM" id="MobiDB-lite"/>
    </source>
</evidence>
<dbReference type="AlphaFoldDB" id="A0AAN6YV58"/>
<sequence length="209" mass="23750">MHGDKEYKIDNDSRAALQTNTGVRFLLRAKLKPGSRHSSDIIPWAQSLSEKIARAMAEAAGHQLTHFAMQLNMIRLLSHKHYALICFDLFLHESDEQVRSQFSQTLQQPIHEIIKRGNSCHVIRSKKLDEMVANHYRRLQDSDSGPRPYFTDGLYPPLYVDGRRIETSKDGTPDPDEPEGWDWERGLVLGPEEEEDELKGEGEGGLGEG</sequence>
<evidence type="ECO:0000313" key="3">
    <source>
        <dbReference type="Proteomes" id="UP001302812"/>
    </source>
</evidence>
<dbReference type="Proteomes" id="UP001302812">
    <property type="component" value="Unassembled WGS sequence"/>
</dbReference>
<feature type="region of interest" description="Disordered" evidence="1">
    <location>
        <begin position="163"/>
        <end position="209"/>
    </location>
</feature>
<proteinExistence type="predicted"/>